<dbReference type="RefSeq" id="WP_013449952.1">
    <property type="nucleotide sequence ID" value="NC_014755.1"/>
</dbReference>
<dbReference type="EMBL" id="CP002357">
    <property type="protein sequence ID" value="ADR35340.1"/>
    <property type="molecule type" value="Genomic_DNA"/>
</dbReference>
<keyword evidence="1" id="KW-1133">Transmembrane helix</keyword>
<name>E4U3S4_SULKY</name>
<evidence type="ECO:0000313" key="3">
    <source>
        <dbReference type="Proteomes" id="UP000008721"/>
    </source>
</evidence>
<keyword evidence="1" id="KW-0472">Membrane</keyword>
<reference evidence="2 3" key="1">
    <citation type="journal article" date="2012" name="Stand. Genomic Sci.">
        <title>Complete genome sequence of the sulfur compounds oxidizing chemolithoautotroph Sulfuricurvum kujiense type strain (YK-1(T)).</title>
        <authorList>
            <person name="Han C."/>
            <person name="Kotsyurbenko O."/>
            <person name="Chertkov O."/>
            <person name="Held B."/>
            <person name="Lapidus A."/>
            <person name="Nolan M."/>
            <person name="Lucas S."/>
            <person name="Hammon N."/>
            <person name="Deshpande S."/>
            <person name="Cheng J.F."/>
            <person name="Tapia R."/>
            <person name="Goodwin L.A."/>
            <person name="Pitluck S."/>
            <person name="Liolios K."/>
            <person name="Pagani I."/>
            <person name="Ivanova N."/>
            <person name="Mavromatis K."/>
            <person name="Mikhailova N."/>
            <person name="Pati A."/>
            <person name="Chen A."/>
            <person name="Palaniappan K."/>
            <person name="Land M."/>
            <person name="Hauser L."/>
            <person name="Chang Y.J."/>
            <person name="Jeffries C.D."/>
            <person name="Brambilla E.M."/>
            <person name="Rohde M."/>
            <person name="Spring S."/>
            <person name="Sikorski J."/>
            <person name="Goker M."/>
            <person name="Woyke T."/>
            <person name="Bristow J."/>
            <person name="Eisen J.A."/>
            <person name="Markowitz V."/>
            <person name="Hugenholtz P."/>
            <person name="Kyrpides N.C."/>
            <person name="Klenk H.P."/>
            <person name="Detter J.C."/>
        </authorList>
    </citation>
    <scope>NUCLEOTIDE SEQUENCE [LARGE SCALE GENOMIC DNA]</scope>
    <source>
        <strain evidence="3">ATCC BAA-921 / DSM 16994 / JCM 11577 / YK-1</strain>
    </source>
</reference>
<gene>
    <name evidence="2" type="ordered locus">Sulku_2690</name>
</gene>
<dbReference type="AlphaFoldDB" id="E4U3S4"/>
<dbReference type="Proteomes" id="UP000008721">
    <property type="component" value="Plasmid pSULKU02"/>
</dbReference>
<dbReference type="KEGG" id="sku:Sulku_2690"/>
<sequence>MNFLTFDSFISIPVLIAFYYIGALMIPALLWYKRTWVVKIADALMRTFPITTSRLVLSFIILFIGFEILWRMMFEMLIGYFKMIEYLRHLSS</sequence>
<proteinExistence type="predicted"/>
<evidence type="ECO:0000313" key="2">
    <source>
        <dbReference type="EMBL" id="ADR35340.1"/>
    </source>
</evidence>
<evidence type="ECO:0000256" key="1">
    <source>
        <dbReference type="SAM" id="Phobius"/>
    </source>
</evidence>
<dbReference type="Pfam" id="PF14110">
    <property type="entry name" value="DUF4282"/>
    <property type="match status" value="1"/>
</dbReference>
<keyword evidence="3" id="KW-1185">Reference proteome</keyword>
<feature type="transmembrane region" description="Helical" evidence="1">
    <location>
        <begin position="12"/>
        <end position="32"/>
    </location>
</feature>
<accession>E4U3S4</accession>
<dbReference type="OrthoDB" id="5336013at2"/>
<keyword evidence="1" id="KW-0812">Transmembrane</keyword>
<organism evidence="2 3">
    <name type="scientific">Sulfuricurvum kujiense (strain ATCC BAA-921 / DSM 16994 / JCM 11577 / YK-1)</name>
    <dbReference type="NCBI Taxonomy" id="709032"/>
    <lineage>
        <taxon>Bacteria</taxon>
        <taxon>Pseudomonadati</taxon>
        <taxon>Campylobacterota</taxon>
        <taxon>Epsilonproteobacteria</taxon>
        <taxon>Campylobacterales</taxon>
        <taxon>Sulfurimonadaceae</taxon>
        <taxon>Sulfuricurvum</taxon>
    </lineage>
</organism>
<evidence type="ECO:0008006" key="4">
    <source>
        <dbReference type="Google" id="ProtNLM"/>
    </source>
</evidence>
<protein>
    <recommendedName>
        <fullName evidence="4">DUF4282 domain-containing protein</fullName>
    </recommendedName>
</protein>
<dbReference type="HOGENOM" id="CLU_171786_0_0_7"/>
<geneLocation type="plasmid" evidence="2 3">
    <name>pSULKU02</name>
</geneLocation>
<feature type="transmembrane region" description="Helical" evidence="1">
    <location>
        <begin position="53"/>
        <end position="73"/>
    </location>
</feature>
<dbReference type="InterPro" id="IPR025557">
    <property type="entry name" value="DUF4282"/>
</dbReference>
<keyword evidence="2" id="KW-0614">Plasmid</keyword>